<reference evidence="2" key="1">
    <citation type="submission" date="2016-10" db="EMBL/GenBank/DDBJ databases">
        <authorList>
            <person name="Varghese N."/>
            <person name="Submissions S."/>
        </authorList>
    </citation>
    <scope>NUCLEOTIDE SEQUENCE [LARGE SCALE GENOMIC DNA]</scope>
    <source>
        <strain evidence="2">DSM 25575</strain>
    </source>
</reference>
<keyword evidence="2" id="KW-1185">Reference proteome</keyword>
<dbReference type="RefSeq" id="WP_090023409.1">
    <property type="nucleotide sequence ID" value="NZ_FOVD01000001.1"/>
</dbReference>
<accession>A0A1I4W871</accession>
<protein>
    <submittedName>
        <fullName evidence="1">Uncharacterized protein</fullName>
    </submittedName>
</protein>
<evidence type="ECO:0000313" key="1">
    <source>
        <dbReference type="EMBL" id="SFN09209.1"/>
    </source>
</evidence>
<evidence type="ECO:0000313" key="2">
    <source>
        <dbReference type="Proteomes" id="UP000198769"/>
    </source>
</evidence>
<proteinExistence type="predicted"/>
<organism evidence="1 2">
    <name type="scientific">Chryseobacterium oleae</name>
    <dbReference type="NCBI Taxonomy" id="491207"/>
    <lineage>
        <taxon>Bacteria</taxon>
        <taxon>Pseudomonadati</taxon>
        <taxon>Bacteroidota</taxon>
        <taxon>Flavobacteriia</taxon>
        <taxon>Flavobacteriales</taxon>
        <taxon>Weeksellaceae</taxon>
        <taxon>Chryseobacterium group</taxon>
        <taxon>Chryseobacterium</taxon>
    </lineage>
</organism>
<dbReference type="EMBL" id="FOVD01000001">
    <property type="protein sequence ID" value="SFN09209.1"/>
    <property type="molecule type" value="Genomic_DNA"/>
</dbReference>
<name>A0A1I4W871_CHROL</name>
<sequence length="124" mass="14640">MYKEFGLWKEYGVKYQNFPSINLYINEEVNALYDKDKLINYLNLGGIVAATSAMNFPHLFTKEIRSGAFLILTDGIWSWPDDLPEYVLNYNVIIPNDWYDYIIKNEYQISEEIKNLHKDVDWGS</sequence>
<dbReference type="Proteomes" id="UP000198769">
    <property type="component" value="Unassembled WGS sequence"/>
</dbReference>
<dbReference type="AlphaFoldDB" id="A0A1I4W871"/>
<dbReference type="OrthoDB" id="275232at2"/>
<gene>
    <name evidence="1" type="ORF">SAMN05421594_0965</name>
</gene>